<dbReference type="InterPro" id="IPR015955">
    <property type="entry name" value="Lactate_DH/Glyco_Ohase_4_C"/>
</dbReference>
<comment type="cofactor">
    <cofactor evidence="1">
        <name>Mn(2+)</name>
        <dbReference type="ChEBI" id="CHEBI:29035"/>
    </cofactor>
</comment>
<dbReference type="KEGG" id="fgi:OP10G_0046"/>
<evidence type="ECO:0000256" key="11">
    <source>
        <dbReference type="PIRSR" id="PIRSR601088-4"/>
    </source>
</evidence>
<keyword evidence="15" id="KW-1185">Reference proteome</keyword>
<reference evidence="14 15" key="1">
    <citation type="journal article" date="2014" name="PLoS ONE">
        <title>The first complete genome sequence of the class fimbriimonadia in the phylum armatimonadetes.</title>
        <authorList>
            <person name="Hu Z.Y."/>
            <person name="Wang Y.Z."/>
            <person name="Im W.T."/>
            <person name="Wang S.Y."/>
            <person name="Zhao G.P."/>
            <person name="Zheng H.J."/>
            <person name="Quan Z.X."/>
        </authorList>
    </citation>
    <scope>NUCLEOTIDE SEQUENCE [LARGE SCALE GENOMIC DNA]</scope>
    <source>
        <strain evidence="14">Gsoil 348</strain>
    </source>
</reference>
<dbReference type="HOGENOM" id="CLU_045951_1_1_0"/>
<keyword evidence="10" id="KW-0408">Iron</keyword>
<comment type="cofactor">
    <cofactor evidence="12">
        <name>NAD(+)</name>
        <dbReference type="ChEBI" id="CHEBI:57540"/>
    </cofactor>
    <text evidence="12">Binds 1 NAD(+) per subunit.</text>
</comment>
<dbReference type="Pfam" id="PF11975">
    <property type="entry name" value="Glyco_hydro_4C"/>
    <property type="match status" value="1"/>
</dbReference>
<evidence type="ECO:0000256" key="7">
    <source>
        <dbReference type="ARBA" id="ARBA00023277"/>
    </source>
</evidence>
<keyword evidence="8 12" id="KW-0326">Glycosidase</keyword>
<dbReference type="Gene3D" id="3.90.1820.10">
    <property type="entry name" value="AglA-like glucosidase"/>
    <property type="match status" value="1"/>
</dbReference>
<dbReference type="STRING" id="661478.OP10G_0046"/>
<feature type="binding site" evidence="10">
    <location>
        <position position="173"/>
    </location>
    <ligand>
        <name>Mn(2+)</name>
        <dbReference type="ChEBI" id="CHEBI:29035"/>
    </ligand>
</feature>
<evidence type="ECO:0000256" key="5">
    <source>
        <dbReference type="ARBA" id="ARBA00023027"/>
    </source>
</evidence>
<evidence type="ECO:0000256" key="6">
    <source>
        <dbReference type="ARBA" id="ARBA00023211"/>
    </source>
</evidence>
<dbReference type="OrthoDB" id="9808275at2"/>
<keyword evidence="5 12" id="KW-0520">NAD</keyword>
<comment type="similarity">
    <text evidence="2 12">Belongs to the glycosyl hydrolase 4 family.</text>
</comment>
<keyword evidence="7" id="KW-0119">Carbohydrate metabolism</keyword>
<evidence type="ECO:0000256" key="4">
    <source>
        <dbReference type="ARBA" id="ARBA00022801"/>
    </source>
</evidence>
<organism evidence="14 15">
    <name type="scientific">Fimbriimonas ginsengisoli Gsoil 348</name>
    <dbReference type="NCBI Taxonomy" id="661478"/>
    <lineage>
        <taxon>Bacteria</taxon>
        <taxon>Bacillati</taxon>
        <taxon>Armatimonadota</taxon>
        <taxon>Fimbriimonadia</taxon>
        <taxon>Fimbriimonadales</taxon>
        <taxon>Fimbriimonadaceae</taxon>
        <taxon>Fimbriimonas</taxon>
    </lineage>
</organism>
<dbReference type="InterPro" id="IPR022616">
    <property type="entry name" value="Glyco_hydro_4_C"/>
</dbReference>
<dbReference type="GO" id="GO:0016616">
    <property type="term" value="F:oxidoreductase activity, acting on the CH-OH group of donors, NAD or NADP as acceptor"/>
    <property type="evidence" value="ECO:0007669"/>
    <property type="project" value="InterPro"/>
</dbReference>
<dbReference type="SUPFAM" id="SSF51735">
    <property type="entry name" value="NAD(P)-binding Rossmann-fold domains"/>
    <property type="match status" value="1"/>
</dbReference>
<feature type="domain" description="Glycosyl hydrolase family 4 C-terminal" evidence="13">
    <location>
        <begin position="198"/>
        <end position="414"/>
    </location>
</feature>
<dbReference type="Proteomes" id="UP000027982">
    <property type="component" value="Chromosome"/>
</dbReference>
<feature type="binding site" evidence="10">
    <location>
        <position position="203"/>
    </location>
    <ligand>
        <name>Mn(2+)</name>
        <dbReference type="ChEBI" id="CHEBI:29035"/>
    </ligand>
</feature>
<dbReference type="SUPFAM" id="SSF56327">
    <property type="entry name" value="LDH C-terminal domain-like"/>
    <property type="match status" value="1"/>
</dbReference>
<dbReference type="EMBL" id="CP007139">
    <property type="protein sequence ID" value="AIE83414.1"/>
    <property type="molecule type" value="Genomic_DNA"/>
</dbReference>
<keyword evidence="6 10" id="KW-0464">Manganese</keyword>
<dbReference type="GO" id="GO:0004553">
    <property type="term" value="F:hydrolase activity, hydrolyzing O-glycosyl compounds"/>
    <property type="evidence" value="ECO:0007669"/>
    <property type="project" value="InterPro"/>
</dbReference>
<dbReference type="InterPro" id="IPR001088">
    <property type="entry name" value="Glyco_hydro_4"/>
</dbReference>
<evidence type="ECO:0000259" key="13">
    <source>
        <dbReference type="Pfam" id="PF11975"/>
    </source>
</evidence>
<evidence type="ECO:0000256" key="9">
    <source>
        <dbReference type="PIRSR" id="PIRSR601088-2"/>
    </source>
</evidence>
<evidence type="ECO:0000313" key="15">
    <source>
        <dbReference type="Proteomes" id="UP000027982"/>
    </source>
</evidence>
<dbReference type="GO" id="GO:0046872">
    <property type="term" value="F:metal ion binding"/>
    <property type="evidence" value="ECO:0007669"/>
    <property type="project" value="UniProtKB-KW"/>
</dbReference>
<keyword evidence="4 12" id="KW-0378">Hydrolase</keyword>
<evidence type="ECO:0000256" key="2">
    <source>
        <dbReference type="ARBA" id="ARBA00010141"/>
    </source>
</evidence>
<keyword evidence="3 10" id="KW-0479">Metal-binding</keyword>
<dbReference type="Pfam" id="PF02056">
    <property type="entry name" value="Glyco_hydro_4"/>
    <property type="match status" value="1"/>
</dbReference>
<dbReference type="RefSeq" id="WP_038472250.1">
    <property type="nucleotide sequence ID" value="NZ_CP007139.1"/>
</dbReference>
<sequence>MPRKINVTMVGAGSFFTTSILKDVTLIPGNQGGELRLIDIDAERLALTEKLMNKIVQELGAEHKWTVRASTNRRELLPGTDYIVNAIEVSGVACVRYDNDIPLEFGVSQNIGDTIGPGGLMKGLRTIPVWLDILRDARELCPQVVVLNYTNPMNMMCLAASRAVPEIPVVGLCHSVQGTSRMLAEYAGTPYERVQWKCAGINHLAWFTEFNGPDGKSLYPILMEQARDRSSKFSTNEPVRSDMMLHFGAFITESSGHLSEYLPYYRKRKDLLEKYTDTGYRGEESFYANNWPTWRKGQDAGRERQLSGEDPIKLERSYEYGAWIIESIEKNVPIMIHGNVANEGLISNLPADGCVEVACLINHNGIQPTKFGRLPSQMAAICDSNMRMFDLAADAAIQKSKQLAKYALAMDPLTAAVCSPAEAFEMVDRLFEAEGEFLPGYN</sequence>
<keyword evidence="10" id="KW-0533">Nickel</keyword>
<proteinExistence type="inferred from homology"/>
<dbReference type="GO" id="GO:0005975">
    <property type="term" value="P:carbohydrate metabolic process"/>
    <property type="evidence" value="ECO:0007669"/>
    <property type="project" value="InterPro"/>
</dbReference>
<keyword evidence="10" id="KW-0170">Cobalt</keyword>
<accession>A0A068NP98</accession>
<evidence type="ECO:0000256" key="1">
    <source>
        <dbReference type="ARBA" id="ARBA00001936"/>
    </source>
</evidence>
<dbReference type="AlphaFoldDB" id="A0A068NP98"/>
<evidence type="ECO:0000313" key="14">
    <source>
        <dbReference type="EMBL" id="AIE83414.1"/>
    </source>
</evidence>
<dbReference type="eggNOG" id="COG1486">
    <property type="taxonomic scope" value="Bacteria"/>
</dbReference>
<evidence type="ECO:0000256" key="12">
    <source>
        <dbReference type="RuleBase" id="RU361152"/>
    </source>
</evidence>
<dbReference type="InterPro" id="IPR036291">
    <property type="entry name" value="NAD(P)-bd_dom_sf"/>
</dbReference>
<dbReference type="PRINTS" id="PR00732">
    <property type="entry name" value="GLHYDRLASE4"/>
</dbReference>
<dbReference type="InterPro" id="IPR053715">
    <property type="entry name" value="GH4_Enzyme_sf"/>
</dbReference>
<feature type="binding site" evidence="9">
    <location>
        <position position="151"/>
    </location>
    <ligand>
        <name>substrate</name>
    </ligand>
</feature>
<evidence type="ECO:0000256" key="3">
    <source>
        <dbReference type="ARBA" id="ARBA00022723"/>
    </source>
</evidence>
<protein>
    <submittedName>
        <fullName evidence="14">Family 4 glycosyl hydrolase</fullName>
    </submittedName>
</protein>
<feature type="site" description="Increases basicity of active site Tyr" evidence="11">
    <location>
        <position position="113"/>
    </location>
</feature>
<name>A0A068NP98_FIMGI</name>
<evidence type="ECO:0000256" key="8">
    <source>
        <dbReference type="ARBA" id="ARBA00023295"/>
    </source>
</evidence>
<gene>
    <name evidence="14" type="ORF">OP10G_0046</name>
</gene>
<dbReference type="PANTHER" id="PTHR32092">
    <property type="entry name" value="6-PHOSPHO-BETA-GLUCOSIDASE-RELATED"/>
    <property type="match status" value="1"/>
</dbReference>
<evidence type="ECO:0000256" key="10">
    <source>
        <dbReference type="PIRSR" id="PIRSR601088-3"/>
    </source>
</evidence>
<dbReference type="PANTHER" id="PTHR32092:SF6">
    <property type="entry name" value="ALPHA-GALACTOSIDASE"/>
    <property type="match status" value="1"/>
</dbReference>